<dbReference type="SUPFAM" id="SSF141091">
    <property type="entry name" value="L21p-like"/>
    <property type="match status" value="1"/>
</dbReference>
<keyword evidence="2" id="KW-0699">rRNA-binding</keyword>
<dbReference type="HAMAP" id="MF_01363">
    <property type="entry name" value="Ribosomal_bL21"/>
    <property type="match status" value="1"/>
</dbReference>
<dbReference type="GO" id="GO:0005840">
    <property type="term" value="C:ribosome"/>
    <property type="evidence" value="ECO:0007669"/>
    <property type="project" value="UniProtKB-KW"/>
</dbReference>
<dbReference type="GO" id="GO:0005737">
    <property type="term" value="C:cytoplasm"/>
    <property type="evidence" value="ECO:0007669"/>
    <property type="project" value="UniProtKB-ARBA"/>
</dbReference>
<dbReference type="NCBIfam" id="TIGR00061">
    <property type="entry name" value="L21"/>
    <property type="match status" value="1"/>
</dbReference>
<keyword evidence="4" id="KW-0689">Ribosomal protein</keyword>
<evidence type="ECO:0000256" key="6">
    <source>
        <dbReference type="ARBA" id="ARBA00044129"/>
    </source>
</evidence>
<feature type="compositionally biased region" description="Acidic residues" evidence="7">
    <location>
        <begin position="76"/>
        <end position="100"/>
    </location>
</feature>
<keyword evidence="5" id="KW-0687">Ribonucleoprotein</keyword>
<keyword evidence="9" id="KW-1185">Reference proteome</keyword>
<feature type="region of interest" description="Disordered" evidence="7">
    <location>
        <begin position="49"/>
        <end position="116"/>
    </location>
</feature>
<evidence type="ECO:0000256" key="2">
    <source>
        <dbReference type="ARBA" id="ARBA00022730"/>
    </source>
</evidence>
<organism evidence="8 9">
    <name type="scientific">Ficus carica</name>
    <name type="common">Common fig</name>
    <dbReference type="NCBI Taxonomy" id="3494"/>
    <lineage>
        <taxon>Eukaryota</taxon>
        <taxon>Viridiplantae</taxon>
        <taxon>Streptophyta</taxon>
        <taxon>Embryophyta</taxon>
        <taxon>Tracheophyta</taxon>
        <taxon>Spermatophyta</taxon>
        <taxon>Magnoliopsida</taxon>
        <taxon>eudicotyledons</taxon>
        <taxon>Gunneridae</taxon>
        <taxon>Pentapetalae</taxon>
        <taxon>rosids</taxon>
        <taxon>fabids</taxon>
        <taxon>Rosales</taxon>
        <taxon>Moraceae</taxon>
        <taxon>Ficeae</taxon>
        <taxon>Ficus</taxon>
    </lineage>
</organism>
<dbReference type="InterPro" id="IPR036164">
    <property type="entry name" value="bL21-like_sf"/>
</dbReference>
<reference evidence="8" key="1">
    <citation type="submission" date="2023-07" db="EMBL/GenBank/DDBJ databases">
        <title>draft genome sequence of fig (Ficus carica).</title>
        <authorList>
            <person name="Takahashi T."/>
            <person name="Nishimura K."/>
        </authorList>
    </citation>
    <scope>NUCLEOTIDE SEQUENCE</scope>
</reference>
<feature type="compositionally biased region" description="Polar residues" evidence="7">
    <location>
        <begin position="63"/>
        <end position="73"/>
    </location>
</feature>
<name>A0AA88AEH2_FICCA</name>
<evidence type="ECO:0000256" key="1">
    <source>
        <dbReference type="ARBA" id="ARBA00008563"/>
    </source>
</evidence>
<dbReference type="GO" id="GO:1990904">
    <property type="term" value="C:ribonucleoprotein complex"/>
    <property type="evidence" value="ECO:0007669"/>
    <property type="project" value="UniProtKB-KW"/>
</dbReference>
<accession>A0AA88AEH2</accession>
<dbReference type="InterPro" id="IPR028909">
    <property type="entry name" value="bL21-like"/>
</dbReference>
<dbReference type="PROSITE" id="PS01169">
    <property type="entry name" value="RIBOSOMAL_L21"/>
    <property type="match status" value="1"/>
</dbReference>
<feature type="compositionally biased region" description="Basic and acidic residues" evidence="7">
    <location>
        <begin position="107"/>
        <end position="116"/>
    </location>
</feature>
<dbReference type="GO" id="GO:0006412">
    <property type="term" value="P:translation"/>
    <property type="evidence" value="ECO:0007669"/>
    <property type="project" value="InterPro"/>
</dbReference>
<keyword evidence="3" id="KW-0694">RNA-binding</keyword>
<dbReference type="InterPro" id="IPR018258">
    <property type="entry name" value="Ribosomal_bL21_CS"/>
</dbReference>
<proteinExistence type="inferred from homology"/>
<dbReference type="Pfam" id="PF00829">
    <property type="entry name" value="Ribosomal_L21p"/>
    <property type="match status" value="1"/>
</dbReference>
<comment type="caution">
    <text evidence="8">The sequence shown here is derived from an EMBL/GenBank/DDBJ whole genome shotgun (WGS) entry which is preliminary data.</text>
</comment>
<evidence type="ECO:0000313" key="9">
    <source>
        <dbReference type="Proteomes" id="UP001187192"/>
    </source>
</evidence>
<dbReference type="GO" id="GO:0019843">
    <property type="term" value="F:rRNA binding"/>
    <property type="evidence" value="ECO:0007669"/>
    <property type="project" value="UniProtKB-KW"/>
</dbReference>
<evidence type="ECO:0000256" key="4">
    <source>
        <dbReference type="ARBA" id="ARBA00022980"/>
    </source>
</evidence>
<dbReference type="EMBL" id="BTGU01000035">
    <property type="protein sequence ID" value="GMN50795.1"/>
    <property type="molecule type" value="Genomic_DNA"/>
</dbReference>
<gene>
    <name evidence="8" type="ORF">TIFTF001_019951</name>
</gene>
<dbReference type="PANTHER" id="PTHR21349:SF0">
    <property type="entry name" value="LARGE RIBOSOMAL SUBUNIT PROTEIN BL21M"/>
    <property type="match status" value="1"/>
</dbReference>
<dbReference type="GO" id="GO:0003735">
    <property type="term" value="F:structural constituent of ribosome"/>
    <property type="evidence" value="ECO:0007669"/>
    <property type="project" value="InterPro"/>
</dbReference>
<dbReference type="AlphaFoldDB" id="A0AA88AEH2"/>
<dbReference type="PANTHER" id="PTHR21349">
    <property type="entry name" value="50S RIBOSOMAL PROTEIN L21"/>
    <property type="match status" value="1"/>
</dbReference>
<protein>
    <recommendedName>
        <fullName evidence="6">Large ribosomal subunit protein bL21m</fullName>
    </recommendedName>
</protein>
<sequence length="327" mass="36253">MATRRCLQALTRHASAIFSRDSSVRFLATPLPCPNHPTTLEMPTAKAAFLSANPGPGRRRDQWSQARHFSSNRGGDDEESEDDDEDGEEDVGEISEDEEVPASSGGSRREYSPEEKEAEAAAIGYKVIGPLQESDKVFKPYEPVFAIVQIGSHQFKVSNGDSIFTERLKFCDVNDKPPCGIWMLWISIESGLSMFPDHRGGIVSNPRPCQRERPDLPYSSVVVSQDIKHNGTLALNKVLMLGSTSQTIVGRPIVPGGTVHAVVEEHALDAKVLIFKKKRRKNYRRTKGHRQELTKLRITDIQGIEMVETQKPPKTPGKKQEKVAVAA</sequence>
<evidence type="ECO:0000313" key="8">
    <source>
        <dbReference type="EMBL" id="GMN50795.1"/>
    </source>
</evidence>
<dbReference type="InterPro" id="IPR001787">
    <property type="entry name" value="Ribosomal_bL21"/>
</dbReference>
<dbReference type="Proteomes" id="UP001187192">
    <property type="component" value="Unassembled WGS sequence"/>
</dbReference>
<evidence type="ECO:0000256" key="3">
    <source>
        <dbReference type="ARBA" id="ARBA00022884"/>
    </source>
</evidence>
<comment type="similarity">
    <text evidence="1">Belongs to the bacterial ribosomal protein bL21 family.</text>
</comment>
<evidence type="ECO:0000256" key="7">
    <source>
        <dbReference type="SAM" id="MobiDB-lite"/>
    </source>
</evidence>
<evidence type="ECO:0000256" key="5">
    <source>
        <dbReference type="ARBA" id="ARBA00023274"/>
    </source>
</evidence>